<protein>
    <submittedName>
        <fullName evidence="1">Uncharacterized protein</fullName>
    </submittedName>
</protein>
<reference evidence="1 2" key="1">
    <citation type="submission" date="2021-06" db="EMBL/GenBank/DDBJ databases">
        <authorList>
            <person name="Palmer J.M."/>
        </authorList>
    </citation>
    <scope>NUCLEOTIDE SEQUENCE [LARGE SCALE GENOMIC DNA]</scope>
    <source>
        <strain evidence="2">if_2019</strain>
        <tissue evidence="1">Muscle</tissue>
    </source>
</reference>
<keyword evidence="2" id="KW-1185">Reference proteome</keyword>
<comment type="caution">
    <text evidence="1">The sequence shown here is derived from an EMBL/GenBank/DDBJ whole genome shotgun (WGS) entry which is preliminary data.</text>
</comment>
<dbReference type="EMBL" id="JAHRIQ010048048">
    <property type="protein sequence ID" value="MEQ2236947.1"/>
    <property type="molecule type" value="Genomic_DNA"/>
</dbReference>
<accession>A0ABV0TZQ7</accession>
<gene>
    <name evidence="1" type="ORF">ILYODFUR_017872</name>
</gene>
<organism evidence="1 2">
    <name type="scientific">Ilyodon furcidens</name>
    <name type="common">goldbreast splitfin</name>
    <dbReference type="NCBI Taxonomy" id="33524"/>
    <lineage>
        <taxon>Eukaryota</taxon>
        <taxon>Metazoa</taxon>
        <taxon>Chordata</taxon>
        <taxon>Craniata</taxon>
        <taxon>Vertebrata</taxon>
        <taxon>Euteleostomi</taxon>
        <taxon>Actinopterygii</taxon>
        <taxon>Neopterygii</taxon>
        <taxon>Teleostei</taxon>
        <taxon>Neoteleostei</taxon>
        <taxon>Acanthomorphata</taxon>
        <taxon>Ovalentaria</taxon>
        <taxon>Atherinomorphae</taxon>
        <taxon>Cyprinodontiformes</taxon>
        <taxon>Goodeidae</taxon>
        <taxon>Ilyodon</taxon>
    </lineage>
</organism>
<proteinExistence type="predicted"/>
<dbReference type="Proteomes" id="UP001482620">
    <property type="component" value="Unassembled WGS sequence"/>
</dbReference>
<evidence type="ECO:0000313" key="1">
    <source>
        <dbReference type="EMBL" id="MEQ2236947.1"/>
    </source>
</evidence>
<evidence type="ECO:0000313" key="2">
    <source>
        <dbReference type="Proteomes" id="UP001482620"/>
    </source>
</evidence>
<sequence length="117" mass="13417">MDSGLSESLRTYFQRLQLSLAAWEKTMNKNIMQDLFDLQVLANVMISQMDLWIFAFSHKLCSDPRVELEADHDLHWTIQQKKKSVCDVRSSTSHVDSETGFISLTSFVLNACGRICD</sequence>
<name>A0ABV0TZQ7_9TELE</name>